<accession>A0A1T4LA80</accession>
<dbReference type="Pfam" id="PF00724">
    <property type="entry name" value="Oxidored_FMN"/>
    <property type="match status" value="1"/>
</dbReference>
<dbReference type="GO" id="GO:0051536">
    <property type="term" value="F:iron-sulfur cluster binding"/>
    <property type="evidence" value="ECO:0007669"/>
    <property type="project" value="UniProtKB-KW"/>
</dbReference>
<dbReference type="GO" id="GO:0046872">
    <property type="term" value="F:metal ion binding"/>
    <property type="evidence" value="ECO:0007669"/>
    <property type="project" value="UniProtKB-KW"/>
</dbReference>
<evidence type="ECO:0000256" key="4">
    <source>
        <dbReference type="ARBA" id="ARBA00022643"/>
    </source>
</evidence>
<keyword evidence="8" id="KW-0411">Iron-sulfur</keyword>
<keyword evidence="5" id="KW-0479">Metal-binding</keyword>
<evidence type="ECO:0000256" key="1">
    <source>
        <dbReference type="ARBA" id="ARBA00001917"/>
    </source>
</evidence>
<dbReference type="EMBL" id="FUWY01000002">
    <property type="protein sequence ID" value="SJZ51520.1"/>
    <property type="molecule type" value="Genomic_DNA"/>
</dbReference>
<proteinExistence type="predicted"/>
<dbReference type="NCBIfam" id="NF045592">
    <property type="entry name" value="bili_reduct_N"/>
    <property type="match status" value="1"/>
</dbReference>
<dbReference type="InterPro" id="IPR054629">
    <property type="entry name" value="BilR_N"/>
</dbReference>
<reference evidence="11" key="1">
    <citation type="submission" date="2017-02" db="EMBL/GenBank/DDBJ databases">
        <authorList>
            <person name="Varghese N."/>
            <person name="Submissions S."/>
        </authorList>
    </citation>
    <scope>NUCLEOTIDE SEQUENCE [LARGE SCALE GENOMIC DNA]</scope>
    <source>
        <strain evidence="11">ATCC 25662</strain>
    </source>
</reference>
<keyword evidence="7" id="KW-0408">Iron</keyword>
<dbReference type="InterPro" id="IPR013785">
    <property type="entry name" value="Aldolase_TIM"/>
</dbReference>
<sequence length="357" mass="39892">MGNVTLKNRIIFAPTTLGLKKEEYFKKIQEIARGGSAMIIIGDVPVSKKGHLSLHQKAGFNYYKELADLVHKENCLLSAQLHKSDSNFKGMIKYIPGILTKKITPNDLRKLLNDQVKVLINELPTSKVKEITSSFGDAAKLAVKAGFDMIQIHGDRMCGSFSSTVFNQRTDEYGGSIENRARFAIESIEAVHEAVPTVPIDYKLAIRQENPHYGNAGVLLEECSTFVPLLEKAGVTSFHIALANHSELSDCIPPYNHPYFNQEGCFLPYVDEVRKYTKLPCAAVGGLVHPEFIEKSISEDRFELAAMSRQLIADPNWVNKVINNQADQIHTCVRCNKKCLGGMQEHKGVHCIYEKEN</sequence>
<evidence type="ECO:0000259" key="9">
    <source>
        <dbReference type="Pfam" id="PF00724"/>
    </source>
</evidence>
<dbReference type="GO" id="GO:0010181">
    <property type="term" value="F:FMN binding"/>
    <property type="evidence" value="ECO:0007669"/>
    <property type="project" value="InterPro"/>
</dbReference>
<evidence type="ECO:0000256" key="8">
    <source>
        <dbReference type="ARBA" id="ARBA00023014"/>
    </source>
</evidence>
<feature type="domain" description="NADH:flavin oxidoreductase/NADH oxidase N-terminal" evidence="9">
    <location>
        <begin position="1"/>
        <end position="327"/>
    </location>
</feature>
<dbReference type="Gene3D" id="3.20.20.70">
    <property type="entry name" value="Aldolase class I"/>
    <property type="match status" value="1"/>
</dbReference>
<name>A0A1T4LA80_9FIRM</name>
<evidence type="ECO:0000256" key="2">
    <source>
        <dbReference type="ARBA" id="ARBA00001966"/>
    </source>
</evidence>
<comment type="cofactor">
    <cofactor evidence="1">
        <name>FMN</name>
        <dbReference type="ChEBI" id="CHEBI:58210"/>
    </cofactor>
</comment>
<comment type="cofactor">
    <cofactor evidence="2">
        <name>[4Fe-4S] cluster</name>
        <dbReference type="ChEBI" id="CHEBI:49883"/>
    </cofactor>
</comment>
<dbReference type="Proteomes" id="UP000243297">
    <property type="component" value="Unassembled WGS sequence"/>
</dbReference>
<keyword evidence="3" id="KW-0285">Flavoprotein</keyword>
<dbReference type="PANTHER" id="PTHR42917">
    <property type="entry name" value="2,4-DIENOYL-COA REDUCTASE"/>
    <property type="match status" value="1"/>
</dbReference>
<dbReference type="STRING" id="118967.SAMN02745191_0804"/>
<organism evidence="10 11">
    <name type="scientific">Anaerorhabdus furcosa</name>
    <dbReference type="NCBI Taxonomy" id="118967"/>
    <lineage>
        <taxon>Bacteria</taxon>
        <taxon>Bacillati</taxon>
        <taxon>Bacillota</taxon>
        <taxon>Erysipelotrichia</taxon>
        <taxon>Erysipelotrichales</taxon>
        <taxon>Erysipelotrichaceae</taxon>
        <taxon>Anaerorhabdus</taxon>
    </lineage>
</organism>
<gene>
    <name evidence="10" type="ORF">SAMN02745191_0804</name>
</gene>
<dbReference type="InterPro" id="IPR051793">
    <property type="entry name" value="NADH:flavin_oxidoreductase"/>
</dbReference>
<evidence type="ECO:0000256" key="5">
    <source>
        <dbReference type="ARBA" id="ARBA00022723"/>
    </source>
</evidence>
<protein>
    <submittedName>
        <fullName evidence="10">2,4-dienoyl-CoA reductase</fullName>
    </submittedName>
</protein>
<dbReference type="AlphaFoldDB" id="A0A1T4LA80"/>
<dbReference type="InterPro" id="IPR001155">
    <property type="entry name" value="OxRdtase_FMN_N"/>
</dbReference>
<keyword evidence="4" id="KW-0288">FMN</keyword>
<evidence type="ECO:0000256" key="7">
    <source>
        <dbReference type="ARBA" id="ARBA00023004"/>
    </source>
</evidence>
<dbReference type="PANTHER" id="PTHR42917:SF2">
    <property type="entry name" value="2,4-DIENOYL-COA REDUCTASE [(2E)-ENOYL-COA-PRODUCING]"/>
    <property type="match status" value="1"/>
</dbReference>
<evidence type="ECO:0000313" key="11">
    <source>
        <dbReference type="Proteomes" id="UP000243297"/>
    </source>
</evidence>
<keyword evidence="11" id="KW-1185">Reference proteome</keyword>
<evidence type="ECO:0000313" key="10">
    <source>
        <dbReference type="EMBL" id="SJZ51520.1"/>
    </source>
</evidence>
<dbReference type="GO" id="GO:0016491">
    <property type="term" value="F:oxidoreductase activity"/>
    <property type="evidence" value="ECO:0007669"/>
    <property type="project" value="UniProtKB-KW"/>
</dbReference>
<keyword evidence="6" id="KW-0560">Oxidoreductase</keyword>
<dbReference type="SUPFAM" id="SSF51395">
    <property type="entry name" value="FMN-linked oxidoreductases"/>
    <property type="match status" value="1"/>
</dbReference>
<evidence type="ECO:0000256" key="3">
    <source>
        <dbReference type="ARBA" id="ARBA00022630"/>
    </source>
</evidence>
<evidence type="ECO:0000256" key="6">
    <source>
        <dbReference type="ARBA" id="ARBA00023002"/>
    </source>
</evidence>